<feature type="transmembrane region" description="Helical" evidence="5">
    <location>
        <begin position="177"/>
        <end position="197"/>
    </location>
</feature>
<evidence type="ECO:0000256" key="2">
    <source>
        <dbReference type="ARBA" id="ARBA00022692"/>
    </source>
</evidence>
<organism evidence="6 7">
    <name type="scientific">Monilinia fructicola</name>
    <name type="common">Brown rot fungus</name>
    <name type="synonym">Ciboria fructicola</name>
    <dbReference type="NCBI Taxonomy" id="38448"/>
    <lineage>
        <taxon>Eukaryota</taxon>
        <taxon>Fungi</taxon>
        <taxon>Dikarya</taxon>
        <taxon>Ascomycota</taxon>
        <taxon>Pezizomycotina</taxon>
        <taxon>Leotiomycetes</taxon>
        <taxon>Helotiales</taxon>
        <taxon>Sclerotiniaceae</taxon>
        <taxon>Monilinia</taxon>
    </lineage>
</organism>
<keyword evidence="7" id="KW-1185">Reference proteome</keyword>
<dbReference type="InterPro" id="IPR024371">
    <property type="entry name" value="AcetylCoA_trans_1-like"/>
</dbReference>
<evidence type="ECO:0000256" key="5">
    <source>
        <dbReference type="SAM" id="Phobius"/>
    </source>
</evidence>
<evidence type="ECO:0000256" key="3">
    <source>
        <dbReference type="ARBA" id="ARBA00022989"/>
    </source>
</evidence>
<feature type="transmembrane region" description="Helical" evidence="5">
    <location>
        <begin position="99"/>
        <end position="118"/>
    </location>
</feature>
<name>A0A5M9JLV1_MONFR</name>
<dbReference type="Proteomes" id="UP000322873">
    <property type="component" value="Unassembled WGS sequence"/>
</dbReference>
<dbReference type="VEuPathDB" id="FungiDB:MFRU_005g03420"/>
<dbReference type="AlphaFoldDB" id="A0A5M9JLV1"/>
<keyword evidence="3 5" id="KW-1133">Transmembrane helix</keyword>
<reference evidence="6 7" key="1">
    <citation type="submission" date="2019-06" db="EMBL/GenBank/DDBJ databases">
        <title>Genome Sequence of the Brown Rot Fungal Pathogen Monilinia fructicola.</title>
        <authorList>
            <person name="De Miccolis Angelini R.M."/>
            <person name="Landi L."/>
            <person name="Abate D."/>
            <person name="Pollastro S."/>
            <person name="Romanazzi G."/>
            <person name="Faretra F."/>
        </authorList>
    </citation>
    <scope>NUCLEOTIDE SEQUENCE [LARGE SCALE GENOMIC DNA]</scope>
    <source>
        <strain evidence="6 7">Mfrc123</strain>
    </source>
</reference>
<protein>
    <submittedName>
        <fullName evidence="6">Uncharacterized protein</fullName>
    </submittedName>
</protein>
<dbReference type="EMBL" id="VICG01000007">
    <property type="protein sequence ID" value="KAA8570241.1"/>
    <property type="molecule type" value="Genomic_DNA"/>
</dbReference>
<proteinExistence type="predicted"/>
<dbReference type="Pfam" id="PF13000">
    <property type="entry name" value="Acatn"/>
    <property type="match status" value="1"/>
</dbReference>
<feature type="transmembrane region" description="Helical" evidence="5">
    <location>
        <begin position="31"/>
        <end position="55"/>
    </location>
</feature>
<comment type="subcellular location">
    <subcellularLocation>
        <location evidence="1">Membrane</location>
        <topology evidence="1">Multi-pass membrane protein</topology>
    </subcellularLocation>
</comment>
<comment type="caution">
    <text evidence="6">The sequence shown here is derived from an EMBL/GenBank/DDBJ whole genome shotgun (WGS) entry which is preliminary data.</text>
</comment>
<dbReference type="GO" id="GO:0016020">
    <property type="term" value="C:membrane"/>
    <property type="evidence" value="ECO:0007669"/>
    <property type="project" value="UniProtKB-SubCell"/>
</dbReference>
<accession>A0A5M9JLV1</accession>
<evidence type="ECO:0000256" key="1">
    <source>
        <dbReference type="ARBA" id="ARBA00004141"/>
    </source>
</evidence>
<gene>
    <name evidence="6" type="ORF">EYC84_002554</name>
</gene>
<evidence type="ECO:0000313" key="6">
    <source>
        <dbReference type="EMBL" id="KAA8570241.1"/>
    </source>
</evidence>
<dbReference type="PANTHER" id="PTHR12778:SF9">
    <property type="entry name" value="ACETYL-COENZYME A TRANSPORTER 1"/>
    <property type="match status" value="1"/>
</dbReference>
<evidence type="ECO:0000256" key="4">
    <source>
        <dbReference type="ARBA" id="ARBA00023136"/>
    </source>
</evidence>
<dbReference type="GO" id="GO:0008521">
    <property type="term" value="F:acetyl-CoA transmembrane transporter activity"/>
    <property type="evidence" value="ECO:0007669"/>
    <property type="project" value="InterPro"/>
</dbReference>
<feature type="transmembrane region" description="Helical" evidence="5">
    <location>
        <begin position="61"/>
        <end position="87"/>
    </location>
</feature>
<keyword evidence="4 5" id="KW-0472">Membrane</keyword>
<keyword evidence="2 5" id="KW-0812">Transmembrane</keyword>
<evidence type="ECO:0000313" key="7">
    <source>
        <dbReference type="Proteomes" id="UP000322873"/>
    </source>
</evidence>
<dbReference type="GO" id="GO:0035348">
    <property type="term" value="P:acetyl-CoA transmembrane transport"/>
    <property type="evidence" value="ECO:0007669"/>
    <property type="project" value="InterPro"/>
</dbReference>
<sequence length="219" mass="23892">MALTVLIDFPFEIGLGYYAGKWSTSYTPLRLWCWGFVGRLVAAVLAQITVIIFPANGVDTWYLLVVIAEHIFSTFTNTVMFVAISAFHARIADPVIGGTYMTLLATVSNLGGTFPRFFVLKLVDYFTTATCIPPSSDYKLAAGLKGPLVTSAFSCALAAEKDRCVSGGGICNIERDGYYVVNIACVIFGAITFWGYIKPAALKLQALPLRAWRISEENT</sequence>
<dbReference type="PANTHER" id="PTHR12778">
    <property type="entry name" value="SOLUTE CARRIER FAMILY 33 ACETYL-COA TRANSPORTER -RELATED"/>
    <property type="match status" value="1"/>
</dbReference>
<dbReference type="InterPro" id="IPR004752">
    <property type="entry name" value="AmpG_permease/AT-1"/>
</dbReference>